<evidence type="ECO:0000313" key="2">
    <source>
        <dbReference type="EMBL" id="RVU46227.1"/>
    </source>
</evidence>
<dbReference type="RefSeq" id="WP_128228593.1">
    <property type="nucleotide sequence ID" value="NZ_SACR01000003.1"/>
</dbReference>
<accession>A0A437RHG9</accession>
<sequence length="1227" mass="125684">MPTTPTVPTDTGTLVEQGTPLVRNHWFDGKFLRADDLARDQDYHRSAQRLATQAGGFGVVHGLEVSLHGSEIRVQPGLGVTADGELLMLGSVLSVGVDALIAASLVETPAPGNTATAAAGPGHAAFAPCVSAGSAEAPGPVATGWRLYRLTLSPHRALCGFEDVVGALCDRACVSERQRPYQMEGVRLRARAESLPLPPRPGFEVDGRHARSRIASALFGREDSATAPLPDNGGRLLGPAWCSGAPHAGGSELTLGYLVRNAGTADFIDLWAGRRERFAPQAPGYWERRTRRRPHADFMAQVAQFQCQLAGLLKDGAPPVDEGGDCEALRGLVRNLQAQLAQTLGNGNPETVDWTQATSVATMKRLSAFVAQAATTLQGAPDRVLLERGIVEVPPAGFLPVTPNGAPVLKQVQALLGPGVQLQLCSAPLDAIGHLFEEAQHSARSSLTRGLADPADKPLLQIIVPDGQAQASAPVVPPGYAVAMQVDPAITVLSLLQLLRAVQQPGRLAGAAAASAAPSAMAPGAPVADAPEEASLVAARTQLAAALARRNTASFSSLLRETASAAATATSAAAAAAAPAATAIAAPPPSAAAPGAAVQVPAVNVARGAGRVPAGAAGSHGFTTAVQGLPAEGEVQSQEFEAAWVEAQIASDPFTAAGGSTLAVALRLSEVDRSDDDKLPPTARVGYTLGVTGQLKLDADAAALEGFRAEIEALTGLSGGVLRAASLQASLAYTLHGLGVPGTPDGPVRSGTADIAVPRLVLQRAAVGGGVHTLVLLPLNEGSLLVLEHLPAAGATAAGHTRLQMRMITRAAGTGPVTHVPANPPAAQTLTATLATLQADAQALAPGAAPRVAAEAGFAELARVLGSERPNATDRERLLGGAGSGTAGTTGLQALHEWVLFRRPVDARCNGSAPVPAPTPQPAPPTPTPPAPVLTTRYQAAVLRLVPSFNGNALQTTLDALGRGQLPTDKAATFALASALTYNGNAVLPTQTAAQLSAAFAQAGFGPVLRRAVLQRAAGVDTTLEDKRASEMANLLGVDTSALSLLALPTLPPQVQALDGAFVYIVDPPSTAPPPPTAPVANHRQRILLVNATGLGFFNQQGGVGVLATRAEVTLKRLEALNSQYFEIEAEVRPGQVTLLEGPGSDLNGLLSAVQNRGGMNPQAPLPVLLRATDGATDKITRASAVAGDLVVRVGGSSRPADPVVCTPTPPQIQSQHDALTLLFTRN</sequence>
<dbReference type="AlphaFoldDB" id="A0A437RHG9"/>
<evidence type="ECO:0000313" key="3">
    <source>
        <dbReference type="Proteomes" id="UP000285575"/>
    </source>
</evidence>
<feature type="region of interest" description="Disordered" evidence="1">
    <location>
        <begin position="910"/>
        <end position="929"/>
    </location>
</feature>
<protein>
    <submittedName>
        <fullName evidence="2">Uncharacterized protein</fullName>
    </submittedName>
</protein>
<dbReference type="OrthoDB" id="5182296at2"/>
<dbReference type="EMBL" id="SACR01000003">
    <property type="protein sequence ID" value="RVU46227.1"/>
    <property type="molecule type" value="Genomic_DNA"/>
</dbReference>
<name>A0A437RHG9_9BURK</name>
<feature type="compositionally biased region" description="Pro residues" evidence="1">
    <location>
        <begin position="915"/>
        <end position="929"/>
    </location>
</feature>
<comment type="caution">
    <text evidence="2">The sequence shown here is derived from an EMBL/GenBank/DDBJ whole genome shotgun (WGS) entry which is preliminary data.</text>
</comment>
<organism evidence="2 3">
    <name type="scientific">Rubrivivax rivuli</name>
    <dbReference type="NCBI Taxonomy" id="1862385"/>
    <lineage>
        <taxon>Bacteria</taxon>
        <taxon>Pseudomonadati</taxon>
        <taxon>Pseudomonadota</taxon>
        <taxon>Betaproteobacteria</taxon>
        <taxon>Burkholderiales</taxon>
        <taxon>Sphaerotilaceae</taxon>
        <taxon>Rubrivivax</taxon>
    </lineage>
</organism>
<keyword evidence="3" id="KW-1185">Reference proteome</keyword>
<dbReference type="Proteomes" id="UP000285575">
    <property type="component" value="Unassembled WGS sequence"/>
</dbReference>
<proteinExistence type="predicted"/>
<reference evidence="2 3" key="1">
    <citation type="submission" date="2019-01" db="EMBL/GenBank/DDBJ databases">
        <authorList>
            <person name="Chen W.-M."/>
        </authorList>
    </citation>
    <scope>NUCLEOTIDE SEQUENCE [LARGE SCALE GENOMIC DNA]</scope>
    <source>
        <strain evidence="2 3">KYPY4</strain>
    </source>
</reference>
<evidence type="ECO:0000256" key="1">
    <source>
        <dbReference type="SAM" id="MobiDB-lite"/>
    </source>
</evidence>
<gene>
    <name evidence="2" type="ORF">EOE66_10240</name>
</gene>